<keyword evidence="3" id="KW-1185">Reference proteome</keyword>
<dbReference type="Proteomes" id="UP000216311">
    <property type="component" value="Unassembled WGS sequence"/>
</dbReference>
<dbReference type="EMBL" id="NMVQ01000001">
    <property type="protein sequence ID" value="OYO24966.1"/>
    <property type="molecule type" value="Genomic_DNA"/>
</dbReference>
<evidence type="ECO:0000313" key="2">
    <source>
        <dbReference type="EMBL" id="OYO24966.1"/>
    </source>
</evidence>
<keyword evidence="1" id="KW-0472">Membrane</keyword>
<dbReference type="AlphaFoldDB" id="A0A255HCN1"/>
<organism evidence="2 3">
    <name type="scientific">Enemella dayhoffiae</name>
    <dbReference type="NCBI Taxonomy" id="2016507"/>
    <lineage>
        <taxon>Bacteria</taxon>
        <taxon>Bacillati</taxon>
        <taxon>Actinomycetota</taxon>
        <taxon>Actinomycetes</taxon>
        <taxon>Propionibacteriales</taxon>
        <taxon>Propionibacteriaceae</taxon>
        <taxon>Enemella</taxon>
    </lineage>
</organism>
<evidence type="ECO:0000256" key="1">
    <source>
        <dbReference type="SAM" id="Phobius"/>
    </source>
</evidence>
<evidence type="ECO:0000313" key="3">
    <source>
        <dbReference type="Proteomes" id="UP000216311"/>
    </source>
</evidence>
<feature type="transmembrane region" description="Helical" evidence="1">
    <location>
        <begin position="12"/>
        <end position="32"/>
    </location>
</feature>
<name>A0A255HCN1_9ACTN</name>
<protein>
    <submittedName>
        <fullName evidence="2">Uncharacterized protein</fullName>
    </submittedName>
</protein>
<keyword evidence="1" id="KW-0812">Transmembrane</keyword>
<feature type="transmembrane region" description="Helical" evidence="1">
    <location>
        <begin position="78"/>
        <end position="106"/>
    </location>
</feature>
<keyword evidence="1" id="KW-1133">Transmembrane helix</keyword>
<proteinExistence type="predicted"/>
<comment type="caution">
    <text evidence="2">The sequence shown here is derived from an EMBL/GenBank/DDBJ whole genome shotgun (WGS) entry which is preliminary data.</text>
</comment>
<feature type="transmembrane region" description="Helical" evidence="1">
    <location>
        <begin position="44"/>
        <end position="66"/>
    </location>
</feature>
<gene>
    <name evidence="2" type="ORF">CGZ93_00365</name>
</gene>
<accession>A0A255HCN1</accession>
<sequence>MQTSGSWARAVLVGWCVTFGVEFVVLAVFAALATGVGGWLEWPVLWFASVILGTIPGLALAGLVECATHRLRNQWWRVLAYAVVFGTVTGLGSPFALVLVTLPVLLGRIAAMPFVPISEPLEPRRPPAPQPLAPGEWPVYPTRFPSLYADPR</sequence>
<reference evidence="2 3" key="1">
    <citation type="submission" date="2017-07" db="EMBL/GenBank/DDBJ databases">
        <title>Draft whole genome sequences of clinical Proprionibacteriaceae strains.</title>
        <authorList>
            <person name="Bernier A.-M."/>
            <person name="Bernard K."/>
            <person name="Domingo M.-C."/>
        </authorList>
    </citation>
    <scope>NUCLEOTIDE SEQUENCE [LARGE SCALE GENOMIC DNA]</scope>
    <source>
        <strain evidence="2 3">NML 130396</strain>
    </source>
</reference>